<keyword evidence="4" id="KW-1185">Reference proteome</keyword>
<proteinExistence type="predicted"/>
<evidence type="ECO:0000313" key="3">
    <source>
        <dbReference type="EMBL" id="KAF2137946.1"/>
    </source>
</evidence>
<dbReference type="EMBL" id="ML995499">
    <property type="protein sequence ID" value="KAF2137946.1"/>
    <property type="molecule type" value="Genomic_DNA"/>
</dbReference>
<evidence type="ECO:0000313" key="4">
    <source>
        <dbReference type="Proteomes" id="UP000799438"/>
    </source>
</evidence>
<evidence type="ECO:0000256" key="2">
    <source>
        <dbReference type="SAM" id="MobiDB-lite"/>
    </source>
</evidence>
<accession>A0A6A6B2A4</accession>
<feature type="coiled-coil region" evidence="1">
    <location>
        <begin position="103"/>
        <end position="130"/>
    </location>
</feature>
<reference evidence="3" key="1">
    <citation type="journal article" date="2020" name="Stud. Mycol.">
        <title>101 Dothideomycetes genomes: a test case for predicting lifestyles and emergence of pathogens.</title>
        <authorList>
            <person name="Haridas S."/>
            <person name="Albert R."/>
            <person name="Binder M."/>
            <person name="Bloem J."/>
            <person name="Labutti K."/>
            <person name="Salamov A."/>
            <person name="Andreopoulos B."/>
            <person name="Baker S."/>
            <person name="Barry K."/>
            <person name="Bills G."/>
            <person name="Bluhm B."/>
            <person name="Cannon C."/>
            <person name="Castanera R."/>
            <person name="Culley D."/>
            <person name="Daum C."/>
            <person name="Ezra D."/>
            <person name="Gonzalez J."/>
            <person name="Henrissat B."/>
            <person name="Kuo A."/>
            <person name="Liang C."/>
            <person name="Lipzen A."/>
            <person name="Lutzoni F."/>
            <person name="Magnuson J."/>
            <person name="Mondo S."/>
            <person name="Nolan M."/>
            <person name="Ohm R."/>
            <person name="Pangilinan J."/>
            <person name="Park H.-J."/>
            <person name="Ramirez L."/>
            <person name="Alfaro M."/>
            <person name="Sun H."/>
            <person name="Tritt A."/>
            <person name="Yoshinaga Y."/>
            <person name="Zwiers L.-H."/>
            <person name="Turgeon B."/>
            <person name="Goodwin S."/>
            <person name="Spatafora J."/>
            <person name="Crous P."/>
            <person name="Grigoriev I."/>
        </authorList>
    </citation>
    <scope>NUCLEOTIDE SEQUENCE</scope>
    <source>
        <strain evidence="3">CBS 121167</strain>
    </source>
</reference>
<feature type="compositionally biased region" description="Basic and acidic residues" evidence="2">
    <location>
        <begin position="255"/>
        <end position="267"/>
    </location>
</feature>
<name>A0A6A6B2A4_9PEZI</name>
<dbReference type="GeneID" id="54299981"/>
<keyword evidence="1" id="KW-0175">Coiled coil</keyword>
<dbReference type="AlphaFoldDB" id="A0A6A6B2A4"/>
<dbReference type="OrthoDB" id="7984201at2759"/>
<gene>
    <name evidence="3" type="ORF">K452DRAFT_301661</name>
</gene>
<feature type="region of interest" description="Disordered" evidence="2">
    <location>
        <begin position="21"/>
        <end position="73"/>
    </location>
</feature>
<evidence type="ECO:0000256" key="1">
    <source>
        <dbReference type="SAM" id="Coils"/>
    </source>
</evidence>
<feature type="compositionally biased region" description="Gly residues" evidence="2">
    <location>
        <begin position="284"/>
        <end position="294"/>
    </location>
</feature>
<dbReference type="RefSeq" id="XP_033393661.1">
    <property type="nucleotide sequence ID" value="XM_033542484.1"/>
</dbReference>
<feature type="compositionally biased region" description="Basic residues" evidence="2">
    <location>
        <begin position="28"/>
        <end position="37"/>
    </location>
</feature>
<feature type="region of interest" description="Disordered" evidence="2">
    <location>
        <begin position="255"/>
        <end position="294"/>
    </location>
</feature>
<protein>
    <submittedName>
        <fullName evidence="3">Uncharacterized protein</fullName>
    </submittedName>
</protein>
<organism evidence="3 4">
    <name type="scientific">Aplosporella prunicola CBS 121167</name>
    <dbReference type="NCBI Taxonomy" id="1176127"/>
    <lineage>
        <taxon>Eukaryota</taxon>
        <taxon>Fungi</taxon>
        <taxon>Dikarya</taxon>
        <taxon>Ascomycota</taxon>
        <taxon>Pezizomycotina</taxon>
        <taxon>Dothideomycetes</taxon>
        <taxon>Dothideomycetes incertae sedis</taxon>
        <taxon>Botryosphaeriales</taxon>
        <taxon>Aplosporellaceae</taxon>
        <taxon>Aplosporella</taxon>
    </lineage>
</organism>
<sequence>MRLLLLRVRARALPTRLLAPTPASSRSLRSHRSRRLQRPPIEVAGHSRPTEPPPPRQDASSSHPDPLGLLNPEPAEPVVRFYEQDVTRFAADEVPRRVSATRVNADEDRARELMAKIRRLESEIELLENDTGDVEDPVLMRLRAVANDELDPDIDTLAEADPESVRRELDGLMVKLPPSGAAPTDQTSLARLNNCLRHAYLATDPARRPTIRQELWKAYRRAKLRVPGLLPAIPTPTWDILFYSQAVRWRSNKQRDQHVSELLEDMKSVGMDGPPTPPPEGNDPAGGDGGAKDD</sequence>
<dbReference type="Proteomes" id="UP000799438">
    <property type="component" value="Unassembled WGS sequence"/>
</dbReference>